<keyword evidence="6 8" id="KW-0472">Membrane</keyword>
<dbReference type="UniPathway" id="UPA00666"/>
<dbReference type="InterPro" id="IPR004563">
    <property type="entry name" value="Apolipo_AcylTrfase"/>
</dbReference>
<keyword evidence="10" id="KW-0449">Lipoprotein</keyword>
<feature type="transmembrane region" description="Helical" evidence="8">
    <location>
        <begin position="36"/>
        <end position="52"/>
    </location>
</feature>
<dbReference type="HAMAP" id="MF_01148">
    <property type="entry name" value="Lnt"/>
    <property type="match status" value="1"/>
</dbReference>
<keyword evidence="11" id="KW-1185">Reference proteome</keyword>
<evidence type="ECO:0000256" key="1">
    <source>
        <dbReference type="ARBA" id="ARBA00004651"/>
    </source>
</evidence>
<dbReference type="GO" id="GO:0005886">
    <property type="term" value="C:plasma membrane"/>
    <property type="evidence" value="ECO:0007669"/>
    <property type="project" value="UniProtKB-SubCell"/>
</dbReference>
<proteinExistence type="inferred from homology"/>
<dbReference type="EC" id="2.3.1.269" evidence="8"/>
<evidence type="ECO:0000259" key="9">
    <source>
        <dbReference type="PROSITE" id="PS50263"/>
    </source>
</evidence>
<feature type="transmembrane region" description="Helical" evidence="8">
    <location>
        <begin position="481"/>
        <end position="500"/>
    </location>
</feature>
<feature type="transmembrane region" description="Helical" evidence="8">
    <location>
        <begin position="196"/>
        <end position="215"/>
    </location>
</feature>
<evidence type="ECO:0000256" key="7">
    <source>
        <dbReference type="ARBA" id="ARBA00023315"/>
    </source>
</evidence>
<keyword evidence="5 8" id="KW-1133">Transmembrane helix</keyword>
<feature type="transmembrane region" description="Helical" evidence="8">
    <location>
        <begin position="93"/>
        <end position="110"/>
    </location>
</feature>
<sequence>MTRTPRAPLPLWLAVLLAIAAGPVLDAGFPDKDWWPLTFVGIAMVLLAQRGRRAGSAFLVGWLAGESFYLVHVAWTALYLGPVPWVALSTLEALFWGVGGILITVAYRWVPRAWPGVWGRVGLVPVIVAGLWVLREYVTGNWPYGGFSWGRVAESQSLSPFAPLVAWLGISGLSFVMVWLVALIVELAFAIDLRAASRAGLAIGAVALVLVIPAWPTPTHGTTRIAAVQGNGPAGYFDDAPVGAVLDAQVAETLKIADQKADIVVWPEGAALPDPTRDPASAAILDALSRRMDATFVVGTITARDGKYFNSSLQWEAGKGAVDYYDKKHPVPFGEYVPDRSFWRPFAPDLIDLIGRDYTPGTRDNVFDIGGVRAGISICFDIVDDQLLTDMMQGGAQVILAQTNNADFGQTDENQQQLAIARLRAIEAGRALVNISTVGSSQIVAPDGRTISEIPPFTPGHMIADVPLGTTTTPATLLSRGIEFLVAGLGLFGLLIAAGARRNPAPDTRRPLPPVR</sequence>
<evidence type="ECO:0000256" key="2">
    <source>
        <dbReference type="ARBA" id="ARBA00022475"/>
    </source>
</evidence>
<organism evidence="10 11">
    <name type="scientific">Leifsonia naganoensis</name>
    <dbReference type="NCBI Taxonomy" id="150025"/>
    <lineage>
        <taxon>Bacteria</taxon>
        <taxon>Bacillati</taxon>
        <taxon>Actinomycetota</taxon>
        <taxon>Actinomycetes</taxon>
        <taxon>Micrococcales</taxon>
        <taxon>Microbacteriaceae</taxon>
        <taxon>Leifsonia</taxon>
    </lineage>
</organism>
<feature type="transmembrane region" description="Helical" evidence="8">
    <location>
        <begin position="164"/>
        <end position="189"/>
    </location>
</feature>
<feature type="transmembrane region" description="Helical" evidence="8">
    <location>
        <begin position="59"/>
        <end position="81"/>
    </location>
</feature>
<gene>
    <name evidence="8" type="primary">lnt</name>
    <name evidence="10" type="ORF">HNR14_003611</name>
</gene>
<dbReference type="InterPro" id="IPR036526">
    <property type="entry name" value="C-N_Hydrolase_sf"/>
</dbReference>
<keyword evidence="2 8" id="KW-1003">Cell membrane</keyword>
<dbReference type="PANTHER" id="PTHR38686">
    <property type="entry name" value="APOLIPOPROTEIN N-ACYLTRANSFERASE"/>
    <property type="match status" value="1"/>
</dbReference>
<keyword evidence="7 8" id="KW-0012">Acyltransferase</keyword>
<evidence type="ECO:0000256" key="4">
    <source>
        <dbReference type="ARBA" id="ARBA00022692"/>
    </source>
</evidence>
<dbReference type="SUPFAM" id="SSF56317">
    <property type="entry name" value="Carbon-nitrogen hydrolase"/>
    <property type="match status" value="1"/>
</dbReference>
<dbReference type="GO" id="GO:0042158">
    <property type="term" value="P:lipoprotein biosynthetic process"/>
    <property type="evidence" value="ECO:0007669"/>
    <property type="project" value="UniProtKB-UniRule"/>
</dbReference>
<dbReference type="EMBL" id="JACCHJ010000001">
    <property type="protein sequence ID" value="NYK11730.1"/>
    <property type="molecule type" value="Genomic_DNA"/>
</dbReference>
<dbReference type="Pfam" id="PF00795">
    <property type="entry name" value="CN_hydrolase"/>
    <property type="match status" value="1"/>
</dbReference>
<comment type="similarity">
    <text evidence="8">Belongs to the CN hydrolase family. Apolipoprotein N-acyltransferase subfamily.</text>
</comment>
<feature type="domain" description="CN hydrolase" evidence="9">
    <location>
        <begin position="223"/>
        <end position="468"/>
    </location>
</feature>
<keyword evidence="4 8" id="KW-0812">Transmembrane</keyword>
<evidence type="ECO:0000256" key="8">
    <source>
        <dbReference type="HAMAP-Rule" id="MF_01148"/>
    </source>
</evidence>
<comment type="caution">
    <text evidence="10">The sequence shown here is derived from an EMBL/GenBank/DDBJ whole genome shotgun (WGS) entry which is preliminary data.</text>
</comment>
<evidence type="ECO:0000313" key="11">
    <source>
        <dbReference type="Proteomes" id="UP000521075"/>
    </source>
</evidence>
<comment type="catalytic activity">
    <reaction evidence="8">
        <text>N-terminal S-1,2-diacyl-sn-glyceryl-L-cysteinyl-[lipoprotein] + a glycerophospholipid = N-acyl-S-1,2-diacyl-sn-glyceryl-L-cysteinyl-[lipoprotein] + a 2-acyl-sn-glycero-3-phospholipid + H(+)</text>
        <dbReference type="Rhea" id="RHEA:48228"/>
        <dbReference type="Rhea" id="RHEA-COMP:14681"/>
        <dbReference type="Rhea" id="RHEA-COMP:14684"/>
        <dbReference type="ChEBI" id="CHEBI:15378"/>
        <dbReference type="ChEBI" id="CHEBI:136912"/>
        <dbReference type="ChEBI" id="CHEBI:140656"/>
        <dbReference type="ChEBI" id="CHEBI:140657"/>
        <dbReference type="ChEBI" id="CHEBI:140660"/>
        <dbReference type="EC" id="2.3.1.269"/>
    </reaction>
</comment>
<comment type="function">
    <text evidence="8">Catalyzes the phospholipid dependent N-acylation of the N-terminal cysteine of apolipoprotein, the last step in lipoprotein maturation.</text>
</comment>
<dbReference type="AlphaFoldDB" id="A0A853DYH4"/>
<evidence type="ECO:0000313" key="10">
    <source>
        <dbReference type="EMBL" id="NYK11730.1"/>
    </source>
</evidence>
<name>A0A853DYH4_9MICO</name>
<dbReference type="PROSITE" id="PS50263">
    <property type="entry name" value="CN_HYDROLASE"/>
    <property type="match status" value="1"/>
</dbReference>
<comment type="pathway">
    <text evidence="8">Protein modification; lipoprotein biosynthesis (N-acyl transfer).</text>
</comment>
<dbReference type="Pfam" id="PF20154">
    <property type="entry name" value="LNT_N"/>
    <property type="match status" value="1"/>
</dbReference>
<evidence type="ECO:0000256" key="5">
    <source>
        <dbReference type="ARBA" id="ARBA00022989"/>
    </source>
</evidence>
<protein>
    <recommendedName>
        <fullName evidence="8">Apolipoprotein N-acyltransferase</fullName>
        <shortName evidence="8">ALP N-acyltransferase</shortName>
        <ecNumber evidence="8">2.3.1.269</ecNumber>
    </recommendedName>
</protein>
<dbReference type="InterPro" id="IPR003010">
    <property type="entry name" value="C-N_Hydrolase"/>
</dbReference>
<dbReference type="Proteomes" id="UP000521075">
    <property type="component" value="Unassembled WGS sequence"/>
</dbReference>
<evidence type="ECO:0000256" key="3">
    <source>
        <dbReference type="ARBA" id="ARBA00022679"/>
    </source>
</evidence>
<evidence type="ECO:0000256" key="6">
    <source>
        <dbReference type="ARBA" id="ARBA00023136"/>
    </source>
</evidence>
<dbReference type="NCBIfam" id="TIGR00546">
    <property type="entry name" value="lnt"/>
    <property type="match status" value="1"/>
</dbReference>
<dbReference type="GO" id="GO:0016410">
    <property type="term" value="F:N-acyltransferase activity"/>
    <property type="evidence" value="ECO:0007669"/>
    <property type="project" value="UniProtKB-UniRule"/>
</dbReference>
<dbReference type="CDD" id="cd07571">
    <property type="entry name" value="ALP_N-acyl_transferase"/>
    <property type="match status" value="1"/>
</dbReference>
<accession>A0A853DYH4</accession>
<reference evidence="10 11" key="1">
    <citation type="submission" date="2020-07" db="EMBL/GenBank/DDBJ databases">
        <title>Sequencing the genomes of 1000 actinobacteria strains.</title>
        <authorList>
            <person name="Klenk H.-P."/>
        </authorList>
    </citation>
    <scope>NUCLEOTIDE SEQUENCE [LARGE SCALE GENOMIC DNA]</scope>
    <source>
        <strain evidence="10 11">DSM 15166</strain>
    </source>
</reference>
<dbReference type="PANTHER" id="PTHR38686:SF1">
    <property type="entry name" value="APOLIPOPROTEIN N-ACYLTRANSFERASE"/>
    <property type="match status" value="1"/>
</dbReference>
<keyword evidence="3 8" id="KW-0808">Transferase</keyword>
<dbReference type="RefSeq" id="WP_179702099.1">
    <property type="nucleotide sequence ID" value="NZ_BAAAHA010000002.1"/>
</dbReference>
<comment type="subcellular location">
    <subcellularLocation>
        <location evidence="1 8">Cell membrane</location>
        <topology evidence="1 8">Multi-pass membrane protein</topology>
    </subcellularLocation>
</comment>
<feature type="transmembrane region" description="Helical" evidence="8">
    <location>
        <begin position="117"/>
        <end position="134"/>
    </location>
</feature>
<dbReference type="Gene3D" id="3.60.110.10">
    <property type="entry name" value="Carbon-nitrogen hydrolase"/>
    <property type="match status" value="1"/>
</dbReference>
<dbReference type="InterPro" id="IPR045378">
    <property type="entry name" value="LNT_N"/>
</dbReference>